<feature type="compositionally biased region" description="Basic residues" evidence="1">
    <location>
        <begin position="139"/>
        <end position="148"/>
    </location>
</feature>
<dbReference type="InterPro" id="IPR003779">
    <property type="entry name" value="CMD-like"/>
</dbReference>
<dbReference type="PANTHER" id="PTHR34846">
    <property type="entry name" value="4-CARBOXYMUCONOLACTONE DECARBOXYLASE FAMILY PROTEIN (AFU_ORTHOLOGUE AFUA_6G11590)"/>
    <property type="match status" value="1"/>
</dbReference>
<name>A0A3M2LTW8_9ACTN</name>
<gene>
    <name evidence="3" type="ORF">EBO15_25745</name>
</gene>
<comment type="caution">
    <text evidence="3">The sequence shown here is derived from an EMBL/GenBank/DDBJ whole genome shotgun (WGS) entry which is preliminary data.</text>
</comment>
<feature type="region of interest" description="Disordered" evidence="1">
    <location>
        <begin position="134"/>
        <end position="155"/>
    </location>
</feature>
<dbReference type="AlphaFoldDB" id="A0A3M2LTW8"/>
<dbReference type="Pfam" id="PF02627">
    <property type="entry name" value="CMD"/>
    <property type="match status" value="1"/>
</dbReference>
<dbReference type="OrthoDB" id="331146at2"/>
<reference evidence="3 4" key="1">
    <citation type="submission" date="2018-10" db="EMBL/GenBank/DDBJ databases">
        <title>Isolation from soil.</title>
        <authorList>
            <person name="Hu J."/>
        </authorList>
    </citation>
    <scope>NUCLEOTIDE SEQUENCE [LARGE SCALE GENOMIC DNA]</scope>
    <source>
        <strain evidence="3 4">NEAU-Ht49</strain>
    </source>
</reference>
<evidence type="ECO:0000313" key="4">
    <source>
        <dbReference type="Proteomes" id="UP000282674"/>
    </source>
</evidence>
<evidence type="ECO:0000259" key="2">
    <source>
        <dbReference type="Pfam" id="PF02627"/>
    </source>
</evidence>
<evidence type="ECO:0000256" key="1">
    <source>
        <dbReference type="SAM" id="MobiDB-lite"/>
    </source>
</evidence>
<dbReference type="RefSeq" id="WP_122197015.1">
    <property type="nucleotide sequence ID" value="NZ_JBHSKC010000002.1"/>
</dbReference>
<dbReference type="InterPro" id="IPR029032">
    <property type="entry name" value="AhpD-like"/>
</dbReference>
<dbReference type="Proteomes" id="UP000282674">
    <property type="component" value="Unassembled WGS sequence"/>
</dbReference>
<dbReference type="SUPFAM" id="SSF69118">
    <property type="entry name" value="AhpD-like"/>
    <property type="match status" value="1"/>
</dbReference>
<dbReference type="GO" id="GO:0051920">
    <property type="term" value="F:peroxiredoxin activity"/>
    <property type="evidence" value="ECO:0007669"/>
    <property type="project" value="InterPro"/>
</dbReference>
<dbReference type="Gene3D" id="1.20.1290.10">
    <property type="entry name" value="AhpD-like"/>
    <property type="match status" value="1"/>
</dbReference>
<accession>A0A3M2LTW8</accession>
<sequence length="155" mass="16945">MAARSTFPDHPTHVGPAARTILTESTLPPATRNLVLLRASQLTGDTDATDTWRQNAARSGESPTRIEQVDAWRESSVFTEAERAALELTEHGVRITTGGVPDADWTAAAEHFDKDGLSDLVTLVALINTTNRMGDMLRHRPPPKPTRRVPHDSTC</sequence>
<feature type="domain" description="Carboxymuconolactone decarboxylase-like" evidence="2">
    <location>
        <begin position="20"/>
        <end position="90"/>
    </location>
</feature>
<keyword evidence="4" id="KW-1185">Reference proteome</keyword>
<evidence type="ECO:0000313" key="3">
    <source>
        <dbReference type="EMBL" id="RMI40672.1"/>
    </source>
</evidence>
<proteinExistence type="predicted"/>
<dbReference type="PANTHER" id="PTHR34846:SF7">
    <property type="entry name" value="BLL7811 PROTEIN"/>
    <property type="match status" value="1"/>
</dbReference>
<dbReference type="EMBL" id="RFFG01000051">
    <property type="protein sequence ID" value="RMI40672.1"/>
    <property type="molecule type" value="Genomic_DNA"/>
</dbReference>
<organism evidence="3 4">
    <name type="scientific">Actinomadura harenae</name>
    <dbReference type="NCBI Taxonomy" id="2483351"/>
    <lineage>
        <taxon>Bacteria</taxon>
        <taxon>Bacillati</taxon>
        <taxon>Actinomycetota</taxon>
        <taxon>Actinomycetes</taxon>
        <taxon>Streptosporangiales</taxon>
        <taxon>Thermomonosporaceae</taxon>
        <taxon>Actinomadura</taxon>
    </lineage>
</organism>
<protein>
    <submittedName>
        <fullName evidence="3">Carboxymuconolactone decarboxylase family protein</fullName>
    </submittedName>
</protein>